<dbReference type="PANTHER" id="PTHR30221">
    <property type="entry name" value="SMALL-CONDUCTANCE MECHANOSENSITIVE CHANNEL"/>
    <property type="match status" value="1"/>
</dbReference>
<dbReference type="Pfam" id="PF21088">
    <property type="entry name" value="MS_channel_1st"/>
    <property type="match status" value="1"/>
</dbReference>
<dbReference type="InterPro" id="IPR049278">
    <property type="entry name" value="MS_channel_C"/>
</dbReference>
<evidence type="ECO:0000259" key="10">
    <source>
        <dbReference type="Pfam" id="PF21088"/>
    </source>
</evidence>
<dbReference type="Pfam" id="PF00924">
    <property type="entry name" value="MS_channel_2nd"/>
    <property type="match status" value="1"/>
</dbReference>
<dbReference type="Gene3D" id="2.30.30.60">
    <property type="match status" value="1"/>
</dbReference>
<keyword evidence="4 7" id="KW-0812">Transmembrane</keyword>
<dbReference type="InterPro" id="IPR045275">
    <property type="entry name" value="MscS_archaea/bacteria_type"/>
</dbReference>
<dbReference type="Proteomes" id="UP000198896">
    <property type="component" value="Unassembled WGS sequence"/>
</dbReference>
<dbReference type="InterPro" id="IPR010920">
    <property type="entry name" value="LSM_dom_sf"/>
</dbReference>
<dbReference type="Pfam" id="PF21082">
    <property type="entry name" value="MS_channel_3rd"/>
    <property type="match status" value="1"/>
</dbReference>
<feature type="transmembrane region" description="Helical" evidence="7">
    <location>
        <begin position="24"/>
        <end position="46"/>
    </location>
</feature>
<dbReference type="OrthoDB" id="9809206at2"/>
<keyword evidence="6 7" id="KW-0472">Membrane</keyword>
<sequence length="274" mass="29598">MNQIIATAQQILDFKVGNISVGSVIQGLVLLIIFNRIISMIMGPIIDKVLGRFKLETTVQGFVKGFIKVILNFVALCVVADSIGIPIASVLAVVGMLGLAISLSVQGALSNVANGFLILVTKPFKVGDYVGIAGIEGFVKDVSMLCTKVLTIDNKLIIVPNSEAMGGKITNFSSEDLRRVDIETKAGYANKFEDVYAAVLQAVKDTPTALQDPAPFVRVSGYTDYAVVYTIRVWTKSANYWDCYFDLMQKVGEFKDKNGIVGGVPSMKVLGEDK</sequence>
<dbReference type="SUPFAM" id="SSF82861">
    <property type="entry name" value="Mechanosensitive channel protein MscS (YggB), transmembrane region"/>
    <property type="match status" value="1"/>
</dbReference>
<dbReference type="STRING" id="1123323.SAMN05216245_103183"/>
<dbReference type="Gene3D" id="1.10.287.1260">
    <property type="match status" value="1"/>
</dbReference>
<evidence type="ECO:0000256" key="7">
    <source>
        <dbReference type="SAM" id="Phobius"/>
    </source>
</evidence>
<keyword evidence="5 7" id="KW-1133">Transmembrane helix</keyword>
<name>A0A1I1ZCP4_9FIRM</name>
<comment type="similarity">
    <text evidence="2">Belongs to the MscS (TC 1.A.23) family.</text>
</comment>
<evidence type="ECO:0000259" key="8">
    <source>
        <dbReference type="Pfam" id="PF00924"/>
    </source>
</evidence>
<feature type="transmembrane region" description="Helical" evidence="7">
    <location>
        <begin position="66"/>
        <end position="88"/>
    </location>
</feature>
<dbReference type="EMBL" id="FONL01000003">
    <property type="protein sequence ID" value="SFE28090.1"/>
    <property type="molecule type" value="Genomic_DNA"/>
</dbReference>
<evidence type="ECO:0000256" key="5">
    <source>
        <dbReference type="ARBA" id="ARBA00022989"/>
    </source>
</evidence>
<proteinExistence type="inferred from homology"/>
<protein>
    <submittedName>
        <fullName evidence="11">Small conductance mechanosensitive channel</fullName>
    </submittedName>
</protein>
<organism evidence="11 12">
    <name type="scientific">Succiniclasticum ruminis DSM 9236</name>
    <dbReference type="NCBI Taxonomy" id="1123323"/>
    <lineage>
        <taxon>Bacteria</taxon>
        <taxon>Bacillati</taxon>
        <taxon>Bacillota</taxon>
        <taxon>Negativicutes</taxon>
        <taxon>Acidaminococcales</taxon>
        <taxon>Acidaminococcaceae</taxon>
        <taxon>Succiniclasticum</taxon>
    </lineage>
</organism>
<feature type="domain" description="Mechanosensitive ion channel transmembrane helices 2/3" evidence="10">
    <location>
        <begin position="66"/>
        <end position="103"/>
    </location>
</feature>
<dbReference type="SUPFAM" id="SSF50182">
    <property type="entry name" value="Sm-like ribonucleoproteins"/>
    <property type="match status" value="1"/>
</dbReference>
<dbReference type="InterPro" id="IPR011014">
    <property type="entry name" value="MscS_channel_TM-2"/>
</dbReference>
<dbReference type="InterPro" id="IPR006685">
    <property type="entry name" value="MscS_channel_2nd"/>
</dbReference>
<dbReference type="InterPro" id="IPR011066">
    <property type="entry name" value="MscS_channel_C_sf"/>
</dbReference>
<comment type="subcellular location">
    <subcellularLocation>
        <location evidence="1">Cell membrane</location>
        <topology evidence="1">Multi-pass membrane protein</topology>
    </subcellularLocation>
</comment>
<keyword evidence="3" id="KW-1003">Cell membrane</keyword>
<dbReference type="InterPro" id="IPR049142">
    <property type="entry name" value="MS_channel_1st"/>
</dbReference>
<evidence type="ECO:0000256" key="2">
    <source>
        <dbReference type="ARBA" id="ARBA00008017"/>
    </source>
</evidence>
<dbReference type="Gene3D" id="3.30.70.100">
    <property type="match status" value="1"/>
</dbReference>
<accession>A0A1I1ZCP4</accession>
<evidence type="ECO:0000313" key="12">
    <source>
        <dbReference type="Proteomes" id="UP000198896"/>
    </source>
</evidence>
<dbReference type="PANTHER" id="PTHR30221:SF1">
    <property type="entry name" value="SMALL-CONDUCTANCE MECHANOSENSITIVE CHANNEL"/>
    <property type="match status" value="1"/>
</dbReference>
<evidence type="ECO:0000256" key="4">
    <source>
        <dbReference type="ARBA" id="ARBA00022692"/>
    </source>
</evidence>
<evidence type="ECO:0000256" key="6">
    <source>
        <dbReference type="ARBA" id="ARBA00023136"/>
    </source>
</evidence>
<evidence type="ECO:0000259" key="9">
    <source>
        <dbReference type="Pfam" id="PF21082"/>
    </source>
</evidence>
<evidence type="ECO:0000313" key="11">
    <source>
        <dbReference type="EMBL" id="SFE28090.1"/>
    </source>
</evidence>
<dbReference type="GO" id="GO:0005886">
    <property type="term" value="C:plasma membrane"/>
    <property type="evidence" value="ECO:0007669"/>
    <property type="project" value="UniProtKB-SubCell"/>
</dbReference>
<feature type="domain" description="Mechanosensitive ion channel MscS C-terminal" evidence="9">
    <location>
        <begin position="185"/>
        <end position="260"/>
    </location>
</feature>
<evidence type="ECO:0000256" key="3">
    <source>
        <dbReference type="ARBA" id="ARBA00022475"/>
    </source>
</evidence>
<gene>
    <name evidence="11" type="ORF">SAMN05216245_103183</name>
</gene>
<evidence type="ECO:0000256" key="1">
    <source>
        <dbReference type="ARBA" id="ARBA00004651"/>
    </source>
</evidence>
<dbReference type="GO" id="GO:0008381">
    <property type="term" value="F:mechanosensitive monoatomic ion channel activity"/>
    <property type="evidence" value="ECO:0007669"/>
    <property type="project" value="InterPro"/>
</dbReference>
<dbReference type="InterPro" id="IPR023408">
    <property type="entry name" value="MscS_beta-dom_sf"/>
</dbReference>
<dbReference type="AlphaFoldDB" id="A0A1I1ZCP4"/>
<dbReference type="RefSeq" id="WP_093913006.1">
    <property type="nucleotide sequence ID" value="NZ_FONL01000003.1"/>
</dbReference>
<keyword evidence="12" id="KW-1185">Reference proteome</keyword>
<feature type="domain" description="Mechanosensitive ion channel MscS" evidence="8">
    <location>
        <begin position="109"/>
        <end position="173"/>
    </location>
</feature>
<feature type="transmembrane region" description="Helical" evidence="7">
    <location>
        <begin position="94"/>
        <end position="120"/>
    </location>
</feature>
<dbReference type="SUPFAM" id="SSF82689">
    <property type="entry name" value="Mechanosensitive channel protein MscS (YggB), C-terminal domain"/>
    <property type="match status" value="1"/>
</dbReference>
<reference evidence="11 12" key="1">
    <citation type="submission" date="2016-10" db="EMBL/GenBank/DDBJ databases">
        <authorList>
            <person name="de Groot N.N."/>
        </authorList>
    </citation>
    <scope>NUCLEOTIDE SEQUENCE [LARGE SCALE GENOMIC DNA]</scope>
    <source>
        <strain evidence="11 12">DSM 9236</strain>
    </source>
</reference>